<organism evidence="3 4">
    <name type="scientific">Hyaloscypha variabilis (strain UAMH 11265 / GT02V1 / F)</name>
    <name type="common">Meliniomyces variabilis</name>
    <dbReference type="NCBI Taxonomy" id="1149755"/>
    <lineage>
        <taxon>Eukaryota</taxon>
        <taxon>Fungi</taxon>
        <taxon>Dikarya</taxon>
        <taxon>Ascomycota</taxon>
        <taxon>Pezizomycotina</taxon>
        <taxon>Leotiomycetes</taxon>
        <taxon>Helotiales</taxon>
        <taxon>Hyaloscyphaceae</taxon>
        <taxon>Hyaloscypha</taxon>
        <taxon>Hyaloscypha variabilis</taxon>
    </lineage>
</organism>
<proteinExistence type="predicted"/>
<dbReference type="SUPFAM" id="SSF53474">
    <property type="entry name" value="alpha/beta-Hydrolases"/>
    <property type="match status" value="1"/>
</dbReference>
<dbReference type="InterPro" id="IPR029058">
    <property type="entry name" value="AB_hydrolase_fold"/>
</dbReference>
<protein>
    <submittedName>
        <fullName evidence="3">Prolyl oligopeptidase-like protein</fullName>
    </submittedName>
</protein>
<reference evidence="3 4" key="1">
    <citation type="submission" date="2016-04" db="EMBL/GenBank/DDBJ databases">
        <title>A degradative enzymes factory behind the ericoid mycorrhizal symbiosis.</title>
        <authorList>
            <consortium name="DOE Joint Genome Institute"/>
            <person name="Martino E."/>
            <person name="Morin E."/>
            <person name="Grelet G."/>
            <person name="Kuo A."/>
            <person name="Kohler A."/>
            <person name="Daghino S."/>
            <person name="Barry K."/>
            <person name="Choi C."/>
            <person name="Cichocki N."/>
            <person name="Clum A."/>
            <person name="Copeland A."/>
            <person name="Hainaut M."/>
            <person name="Haridas S."/>
            <person name="Labutti K."/>
            <person name="Lindquist E."/>
            <person name="Lipzen A."/>
            <person name="Khouja H.-R."/>
            <person name="Murat C."/>
            <person name="Ohm R."/>
            <person name="Olson A."/>
            <person name="Spatafora J."/>
            <person name="Veneault-Fourrey C."/>
            <person name="Henrissat B."/>
            <person name="Grigoriev I."/>
            <person name="Martin F."/>
            <person name="Perotto S."/>
        </authorList>
    </citation>
    <scope>NUCLEOTIDE SEQUENCE [LARGE SCALE GENOMIC DNA]</scope>
    <source>
        <strain evidence="3 4">F</strain>
    </source>
</reference>
<dbReference type="Proteomes" id="UP000235786">
    <property type="component" value="Unassembled WGS sequence"/>
</dbReference>
<dbReference type="Gene3D" id="3.40.50.1820">
    <property type="entry name" value="alpha/beta hydrolase"/>
    <property type="match status" value="1"/>
</dbReference>
<evidence type="ECO:0000313" key="4">
    <source>
        <dbReference type="Proteomes" id="UP000235786"/>
    </source>
</evidence>
<dbReference type="Pfam" id="PF07859">
    <property type="entry name" value="Abhydrolase_3"/>
    <property type="match status" value="1"/>
</dbReference>
<dbReference type="InterPro" id="IPR050300">
    <property type="entry name" value="GDXG_lipolytic_enzyme"/>
</dbReference>
<keyword evidence="4" id="KW-1185">Reference proteome</keyword>
<accession>A0A2J6RYJ6</accession>
<feature type="domain" description="Alpha/beta hydrolase fold-3" evidence="2">
    <location>
        <begin position="126"/>
        <end position="353"/>
    </location>
</feature>
<dbReference type="PANTHER" id="PTHR48081:SF31">
    <property type="entry name" value="STERYL ACETYL HYDROLASE MUG81-RELATED"/>
    <property type="match status" value="1"/>
</dbReference>
<dbReference type="OrthoDB" id="2152029at2759"/>
<evidence type="ECO:0000256" key="1">
    <source>
        <dbReference type="ARBA" id="ARBA00022801"/>
    </source>
</evidence>
<dbReference type="InterPro" id="IPR013094">
    <property type="entry name" value="AB_hydrolase_3"/>
</dbReference>
<dbReference type="EMBL" id="KZ613942">
    <property type="protein sequence ID" value="PMD43584.1"/>
    <property type="molecule type" value="Genomic_DNA"/>
</dbReference>
<dbReference type="AlphaFoldDB" id="A0A2J6RYJ6"/>
<dbReference type="PANTHER" id="PTHR48081">
    <property type="entry name" value="AB HYDROLASE SUPERFAMILY PROTEIN C4A8.06C"/>
    <property type="match status" value="1"/>
</dbReference>
<gene>
    <name evidence="3" type="ORF">L207DRAFT_455720</name>
</gene>
<name>A0A2J6RYJ6_HYAVF</name>
<dbReference type="STRING" id="1149755.A0A2J6RYJ6"/>
<evidence type="ECO:0000313" key="3">
    <source>
        <dbReference type="EMBL" id="PMD43584.1"/>
    </source>
</evidence>
<evidence type="ECO:0000259" key="2">
    <source>
        <dbReference type="Pfam" id="PF07859"/>
    </source>
</evidence>
<dbReference type="GO" id="GO:0016787">
    <property type="term" value="F:hydrolase activity"/>
    <property type="evidence" value="ECO:0007669"/>
    <property type="project" value="UniProtKB-KW"/>
</dbReference>
<keyword evidence="1" id="KW-0378">Hydrolase</keyword>
<sequence length="383" mass="42222">MSKLPNNQSSSYRKQKASVAQLSLVEKLDTIPAVLSILGNVVLALFSGFYKPKDSIPKSYNRHVYLTAIRTLTRRTSVKQQHLLLPPTDDAYAAVCKKRGVKPQSEILEDGTRAHWIGDPKAEKLVMNFHGGGYCLPAGPDMIEFMFQIVDALKRSGKNAACLFLAYDLAPSAPYPRQLQQASMLLNHVLNTLHIPPNNIILTGDSAGANLALSLLSHISHPHPSPTIPIPKVSLSTPLLGCVLVSPWVSFDLSADSFKRNAWKDCIGTEAGKQWSSAFMGCPWPHTEVSDEYNQACTASAEWWEGLKVQQILVTAGEEEVLVDGIKGFVETLKKGFGEDKVEFFVAEGEYHDQPSVDLQIGIKEKDEGLQAKEIKRWISSKL</sequence>